<organism evidence="1 2">
    <name type="scientific">Mesobacillus jeotgali</name>
    <dbReference type="NCBI Taxonomy" id="129985"/>
    <lineage>
        <taxon>Bacteria</taxon>
        <taxon>Bacillati</taxon>
        <taxon>Bacillota</taxon>
        <taxon>Bacilli</taxon>
        <taxon>Bacillales</taxon>
        <taxon>Bacillaceae</taxon>
        <taxon>Mesobacillus</taxon>
    </lineage>
</organism>
<sequence>MYDTISIFYKLDRDEYDYFFKYLNELSYNKVGKKLYKPRNDKNAYVTYAFMEYGFYEIKLRWRKDKNYRAIELFIKPKLLIETGNHYEVTNPEEMEKVREVFNRYAQKHRLPDLLFWNVKRIDYAIDINLPKEMIIKYLFLFKKSNHPEYMRIDKTTQRFFDCEHNLYLNSKNITINYYDRYKALKNKQLVGELIFLNTNRVRNKFRLEIQYKNCKGKLYNFLNYEFGKSTILYFYNLVIGPGAYLPLEKAIENTFNENISFKKGVKLRNFLKYIDNEGGIFEAKMRFIKENNNRCKAIKDFSKMLNDIRKLGLNPICLPSSWGMDQMPNLIDKINDQFDQIKSNFLN</sequence>
<evidence type="ECO:0000313" key="2">
    <source>
        <dbReference type="Proteomes" id="UP001303324"/>
    </source>
</evidence>
<evidence type="ECO:0008006" key="3">
    <source>
        <dbReference type="Google" id="ProtNLM"/>
    </source>
</evidence>
<dbReference type="Proteomes" id="UP001303324">
    <property type="component" value="Chromosome"/>
</dbReference>
<evidence type="ECO:0000313" key="1">
    <source>
        <dbReference type="EMBL" id="WNF21331.1"/>
    </source>
</evidence>
<protein>
    <recommendedName>
        <fullName evidence="3">CYTH domain-containing protein</fullName>
    </recommendedName>
</protein>
<name>A0ABY9VK63_9BACI</name>
<accession>A0ABY9VK63</accession>
<dbReference type="RefSeq" id="WP_311071067.1">
    <property type="nucleotide sequence ID" value="NZ_CP134494.1"/>
</dbReference>
<proteinExistence type="predicted"/>
<keyword evidence="2" id="KW-1185">Reference proteome</keyword>
<dbReference type="EMBL" id="CP134494">
    <property type="protein sequence ID" value="WNF21331.1"/>
    <property type="molecule type" value="Genomic_DNA"/>
</dbReference>
<gene>
    <name evidence="1" type="ORF">RH061_14115</name>
</gene>
<reference evidence="1 2" key="1">
    <citation type="submission" date="2023-09" db="EMBL/GenBank/DDBJ databases">
        <title>Microbial mechanism of fulvic acid promoting antimony reduction mineralization in rice fields.</title>
        <authorList>
            <person name="Chen G."/>
            <person name="Lan J."/>
        </authorList>
    </citation>
    <scope>NUCLEOTIDE SEQUENCE [LARGE SCALE GENOMIC DNA]</scope>
    <source>
        <strain evidence="1 2">PS1</strain>
    </source>
</reference>